<evidence type="ECO:0000313" key="1">
    <source>
        <dbReference type="EMBL" id="RAK27135.1"/>
    </source>
</evidence>
<dbReference type="Proteomes" id="UP000249341">
    <property type="component" value="Unassembled WGS sequence"/>
</dbReference>
<keyword evidence="2" id="KW-1185">Reference proteome</keyword>
<protein>
    <submittedName>
        <fullName evidence="1">HEXXH motif-containing protein</fullName>
    </submittedName>
</protein>
<name>A0A327YZG9_9ACTN</name>
<dbReference type="AlphaFoldDB" id="A0A327YZG9"/>
<dbReference type="OrthoDB" id="796761at2"/>
<dbReference type="EMBL" id="QLMJ01000024">
    <property type="protein sequence ID" value="RAK27135.1"/>
    <property type="molecule type" value="Genomic_DNA"/>
</dbReference>
<comment type="caution">
    <text evidence="1">The sequence shown here is derived from an EMBL/GenBank/DDBJ whole genome shotgun (WGS) entry which is preliminary data.</text>
</comment>
<evidence type="ECO:0000313" key="2">
    <source>
        <dbReference type="Proteomes" id="UP000249341"/>
    </source>
</evidence>
<reference evidence="1 2" key="1">
    <citation type="submission" date="2018-06" db="EMBL/GenBank/DDBJ databases">
        <title>Genomic Encyclopedia of Type Strains, Phase III (KMG-III): the genomes of soil and plant-associated and newly described type strains.</title>
        <authorList>
            <person name="Whitman W."/>
        </authorList>
    </citation>
    <scope>NUCLEOTIDE SEQUENCE [LARGE SCALE GENOMIC DNA]</scope>
    <source>
        <strain evidence="1 2">CGMCC 4.7090</strain>
    </source>
</reference>
<dbReference type="NCBIfam" id="TIGR04267">
    <property type="entry name" value="mod_HExxH"/>
    <property type="match status" value="1"/>
</dbReference>
<gene>
    <name evidence="1" type="ORF">B0I29_12422</name>
</gene>
<accession>A0A327YZG9</accession>
<sequence>MTVHSLASAMFDRVGSGLGGAAAVNRLTEVRRSRHLIMLRRLLTHWPGDPEPLRDVLERSRIAAPDRFADVVSAPMVGGWAAIAGRGVTRDPADVQAMGHLAAIALVAAAAAEIDASVRIPVHHGAAMLPGLGAVVAGGHHELEATTSHGRIVVFVDGAGLEVPADPADEARGWLPLRKLDGGTARVDLEDLHPYRHGHHTPPAGRLSTEDAKRWEALFGKTCQLLTDHVAPRAVELSAGMRSLVPLHRVNPDAAQSASLRHVFGACGLTQPLSAHDFAVTLVHEFQHSKLSAFLDMYQLTNPRDRRLHFAPWRVDPRPLAGLLQGVYAFAGVADTWRSLRDEITEAELRFAESRLQVDRGLTAIERSGSLTPDGVRFTAALRRTADELLTEPVAPGAARSAERLLADLKAGWEARNTLDADVTAPRRA</sequence>
<proteinExistence type="predicted"/>
<dbReference type="InterPro" id="IPR026337">
    <property type="entry name" value="AKG_HExxH"/>
</dbReference>
<dbReference type="RefSeq" id="WP_146617040.1">
    <property type="nucleotide sequence ID" value="NZ_JACHWI010000004.1"/>
</dbReference>
<organism evidence="1 2">
    <name type="scientific">Actinoplanes lutulentus</name>
    <dbReference type="NCBI Taxonomy" id="1287878"/>
    <lineage>
        <taxon>Bacteria</taxon>
        <taxon>Bacillati</taxon>
        <taxon>Actinomycetota</taxon>
        <taxon>Actinomycetes</taxon>
        <taxon>Micromonosporales</taxon>
        <taxon>Micromonosporaceae</taxon>
        <taxon>Actinoplanes</taxon>
    </lineage>
</organism>